<evidence type="ECO:0000313" key="8">
    <source>
        <dbReference type="EMBL" id="MBV7390028.1"/>
    </source>
</evidence>
<reference evidence="8 9" key="1">
    <citation type="submission" date="2021-06" db="EMBL/GenBank/DDBJ databases">
        <title>Enterococcus alishanensis sp. nov., a novel lactic acid bacterium isolated from fresh coffee beans.</title>
        <authorList>
            <person name="Chen Y.-S."/>
        </authorList>
    </citation>
    <scope>NUCLEOTIDE SEQUENCE [LARGE SCALE GENOMIC DNA]</scope>
    <source>
        <strain evidence="8 9">ALS3</strain>
    </source>
</reference>
<evidence type="ECO:0000256" key="6">
    <source>
        <dbReference type="SAM" id="Phobius"/>
    </source>
</evidence>
<dbReference type="PROSITE" id="PS50106">
    <property type="entry name" value="PDZ"/>
    <property type="match status" value="1"/>
</dbReference>
<protein>
    <submittedName>
        <fullName evidence="8">S41 family peptidase</fullName>
    </submittedName>
</protein>
<dbReference type="CDD" id="cd06782">
    <property type="entry name" value="cpPDZ_CPP-like"/>
    <property type="match status" value="1"/>
</dbReference>
<keyword evidence="4 5" id="KW-0720">Serine protease</keyword>
<keyword evidence="2 5" id="KW-0645">Protease</keyword>
<keyword evidence="3 5" id="KW-0378">Hydrolase</keyword>
<dbReference type="CDD" id="cd07560">
    <property type="entry name" value="Peptidase_S41_CPP"/>
    <property type="match status" value="1"/>
</dbReference>
<dbReference type="InterPro" id="IPR004447">
    <property type="entry name" value="Peptidase_S41A"/>
</dbReference>
<dbReference type="InterPro" id="IPR055210">
    <property type="entry name" value="CtpA/B_N"/>
</dbReference>
<dbReference type="PANTHER" id="PTHR32060">
    <property type="entry name" value="TAIL-SPECIFIC PROTEASE"/>
    <property type="match status" value="1"/>
</dbReference>
<evidence type="ECO:0000256" key="2">
    <source>
        <dbReference type="ARBA" id="ARBA00022670"/>
    </source>
</evidence>
<keyword evidence="9" id="KW-1185">Reference proteome</keyword>
<sequence length="476" mass="51971">MHKRTIPLPIFLVGLFFTVVVTAVVVHFIETRASVQNQSVVRVTRSDLDEVQDLYDLISTNYVEEVSKKALVEGGLSGMTAVLDDEYSEFLTAEETKKIDESVSSNFGGIGTSINLKDRLPVIEGVPIKNSPAEKASLKAGDIILAVDGQSTENQTIDETANKIRGKKDTEVSLLIRRGEEEFSVDLKREVVPNETVMGEINSDNPTIGYVELTNFRETTALEFRNTIEDLRTQGATSFVVDIRQNSGNLLSEAERVASYFLSDGDTIAQFSARGEVVSTEKAGSKIDSGFKVIEPTVFLVDQETAFGSEVLAAAVKHKGFSLVGVNTFGKGTIQNVLPIGENNYLQLTVMNWLTPDGSSIDQTGVKPTIQADYPDYAKLPPISTSSNWRVGDNGEVIKNINVMLAALGYETSGDSFNEQTLDAVKDIQINNNMEATGVVDEPTAKNIQESIFQLVKENDTAYQSAVDMLKINKIS</sequence>
<dbReference type="InterPro" id="IPR041489">
    <property type="entry name" value="PDZ_6"/>
</dbReference>
<evidence type="ECO:0000256" key="3">
    <source>
        <dbReference type="ARBA" id="ARBA00022801"/>
    </source>
</evidence>
<gene>
    <name evidence="8" type="ORF">KUA55_04995</name>
</gene>
<evidence type="ECO:0000256" key="5">
    <source>
        <dbReference type="RuleBase" id="RU004404"/>
    </source>
</evidence>
<dbReference type="InterPro" id="IPR002477">
    <property type="entry name" value="Peptidoglycan-bd-like"/>
</dbReference>
<comment type="similarity">
    <text evidence="1 5">Belongs to the peptidase S41A family.</text>
</comment>
<dbReference type="NCBIfam" id="TIGR00225">
    <property type="entry name" value="prc"/>
    <property type="match status" value="1"/>
</dbReference>
<dbReference type="InterPro" id="IPR001478">
    <property type="entry name" value="PDZ"/>
</dbReference>
<accession>A0ABS6TAU0</accession>
<dbReference type="EMBL" id="JAHUZB010000002">
    <property type="protein sequence ID" value="MBV7390028.1"/>
    <property type="molecule type" value="Genomic_DNA"/>
</dbReference>
<evidence type="ECO:0000256" key="1">
    <source>
        <dbReference type="ARBA" id="ARBA00009179"/>
    </source>
</evidence>
<feature type="transmembrane region" description="Helical" evidence="6">
    <location>
        <begin position="7"/>
        <end position="29"/>
    </location>
</feature>
<dbReference type="PANTHER" id="PTHR32060:SF30">
    <property type="entry name" value="CARBOXY-TERMINAL PROCESSING PROTEASE CTPA"/>
    <property type="match status" value="1"/>
</dbReference>
<organism evidence="8 9">
    <name type="scientific">Enterococcus alishanensis</name>
    <dbReference type="NCBI Taxonomy" id="1303817"/>
    <lineage>
        <taxon>Bacteria</taxon>
        <taxon>Bacillati</taxon>
        <taxon>Bacillota</taxon>
        <taxon>Bacilli</taxon>
        <taxon>Lactobacillales</taxon>
        <taxon>Enterococcaceae</taxon>
        <taxon>Enterococcus</taxon>
    </lineage>
</organism>
<dbReference type="Pfam" id="PF22694">
    <property type="entry name" value="CtpB_N-like"/>
    <property type="match status" value="1"/>
</dbReference>
<dbReference type="RefSeq" id="WP_218325082.1">
    <property type="nucleotide sequence ID" value="NZ_JAHUZB010000002.1"/>
</dbReference>
<evidence type="ECO:0000313" key="9">
    <source>
        <dbReference type="Proteomes" id="UP000774130"/>
    </source>
</evidence>
<dbReference type="Pfam" id="PF17820">
    <property type="entry name" value="PDZ_6"/>
    <property type="match status" value="1"/>
</dbReference>
<dbReference type="Pfam" id="PF01471">
    <property type="entry name" value="PG_binding_1"/>
    <property type="match status" value="1"/>
</dbReference>
<evidence type="ECO:0000256" key="4">
    <source>
        <dbReference type="ARBA" id="ARBA00022825"/>
    </source>
</evidence>
<dbReference type="Proteomes" id="UP000774130">
    <property type="component" value="Unassembled WGS sequence"/>
</dbReference>
<evidence type="ECO:0000259" key="7">
    <source>
        <dbReference type="PROSITE" id="PS50106"/>
    </source>
</evidence>
<proteinExistence type="inferred from homology"/>
<dbReference type="Pfam" id="PF03572">
    <property type="entry name" value="Peptidase_S41"/>
    <property type="match status" value="1"/>
</dbReference>
<dbReference type="InterPro" id="IPR005151">
    <property type="entry name" value="Tail-specific_protease"/>
</dbReference>
<dbReference type="SMART" id="SM00228">
    <property type="entry name" value="PDZ"/>
    <property type="match status" value="1"/>
</dbReference>
<keyword evidence="6" id="KW-0472">Membrane</keyword>
<comment type="caution">
    <text evidence="8">The sequence shown here is derived from an EMBL/GenBank/DDBJ whole genome shotgun (WGS) entry which is preliminary data.</text>
</comment>
<keyword evidence="6" id="KW-0812">Transmembrane</keyword>
<dbReference type="SMART" id="SM00245">
    <property type="entry name" value="TSPc"/>
    <property type="match status" value="1"/>
</dbReference>
<name>A0ABS6TAU0_9ENTE</name>
<keyword evidence="6" id="KW-1133">Transmembrane helix</keyword>
<feature type="domain" description="PDZ" evidence="7">
    <location>
        <begin position="129"/>
        <end position="179"/>
    </location>
</feature>